<feature type="compositionally biased region" description="Polar residues" evidence="1">
    <location>
        <begin position="966"/>
        <end position="981"/>
    </location>
</feature>
<evidence type="ECO:0000256" key="1">
    <source>
        <dbReference type="SAM" id="MobiDB-lite"/>
    </source>
</evidence>
<feature type="compositionally biased region" description="Polar residues" evidence="1">
    <location>
        <begin position="226"/>
        <end position="238"/>
    </location>
</feature>
<feature type="compositionally biased region" description="Polar residues" evidence="1">
    <location>
        <begin position="1379"/>
        <end position="1390"/>
    </location>
</feature>
<dbReference type="EMBL" id="PQXK01000044">
    <property type="protein sequence ID" value="TGO39985.1"/>
    <property type="molecule type" value="Genomic_DNA"/>
</dbReference>
<feature type="region of interest" description="Disordered" evidence="1">
    <location>
        <begin position="949"/>
        <end position="981"/>
    </location>
</feature>
<comment type="caution">
    <text evidence="2">The sequence shown here is derived from an EMBL/GenBank/DDBJ whole genome shotgun (WGS) entry which is preliminary data.</text>
</comment>
<feature type="compositionally biased region" description="Low complexity" evidence="1">
    <location>
        <begin position="194"/>
        <end position="210"/>
    </location>
</feature>
<feature type="region of interest" description="Disordered" evidence="1">
    <location>
        <begin position="1154"/>
        <end position="1181"/>
    </location>
</feature>
<feature type="compositionally biased region" description="Polar residues" evidence="1">
    <location>
        <begin position="882"/>
        <end position="897"/>
    </location>
</feature>
<feature type="compositionally biased region" description="Polar residues" evidence="1">
    <location>
        <begin position="385"/>
        <end position="401"/>
    </location>
</feature>
<feature type="region of interest" description="Disordered" evidence="1">
    <location>
        <begin position="84"/>
        <end position="213"/>
    </location>
</feature>
<evidence type="ECO:0000313" key="2">
    <source>
        <dbReference type="EMBL" id="TGO39985.1"/>
    </source>
</evidence>
<feature type="region of interest" description="Disordered" evidence="1">
    <location>
        <begin position="1299"/>
        <end position="1390"/>
    </location>
</feature>
<sequence>MSYPEYLDDMEAQLASYLGEDPSKFLSNENPTVSAPVGSLEELSYDANGLFTWDDFLKEEGIETNSPPANTWEWDPTQADFYRNEIVAASTVDEHSSEESTQPARQQEEARTNIESKNISEPPSEPEPQPAENLNIPDDDSLFGGRTSDDIEISETNEGYQSKATAKEPNGTPELVADTTSHGDSAFSVPITPDTDLNNFNTDNDNDSLFGDVDETDLGEVFQPLENKSATGDNTALETPTDGVDDLVGSEFGADFEADLAAELEAELKKDSANAVAPAIPKHTGLHLPKPPRKVAKSQGLHLPDPPRAIANPQGLHLPAIPRKLVAPQGLYLPEPPCAVVNPQELHLPEPPHAVDSSQGLNLPVPPPHVVANPQGLHLPIPPSMTGTQQSGINTSAPEQTDGQEDEASTRRRRVRASRIPRSDMSQPKGRGQAGKVLTQLSGPAPSKLPEAAPSSSGADDATEKVTRLPRWAFGKYTSFGKPVAGSKYRKPNNSVQNPISVEDEQEPVENTNEPANIQSQDTAQPVAKVVGAIDLTSDAGDNMVVEDSVQESQNPTLNSGQNSTRPSENFQIPAFANEMGFTYGDDQFLDSPGELNFPPIINDAGPASQLQTYQSHGSAALDIVPPVFPQYGVPRHSSMEDFSLYGQDPLARSYSVHPVQLPNVQGIDTFGHQSPYAMGQADAQNHQPILRPMQNGHYEQGIQYGQGGDMIQATPADIGGSNSSGPNDSRPKKRLSHERAEYSDPRVLMTYGEFKQVFPQEQTRGCFEAAIQNERAADAAIVARGGIPPQRPTIRKSIICTWSQVQHLNRIRAANGEKLFEPKPNAHKRLEAFKESLRRKRQERGETSESGDFDMEPESKRLRLAQEPTQMAPSLGEQYGERSSQIRSIQSNNPQGSAEVPHLAPSHGIPQAPYSQNMGQAPSMHIYQPVAQSTKRKMVPEQWESFGSVGQEMRPTAKRPRIAAPSSNNTEPANSHSMAKQFQDYVSERQSEYLKLRVPELRQLCKTREVKHSHINDLTKGGLVGVLVGQDVSRHPVHSQMHHQSQTRVVTGRGHPIPAVSRMGGMNQPAVAINHAQQQIRAPDGLGMRQDPPRLNFGTVNGMESNYCQQGPLMFRPTPSHNANRSRFVGNGNTAQPSRFVRHAQQLSMSGSIRGLANNSGQPVTNTRQPPGVSQPSHVSMANQDRGNLYAQSRLPVSAHNNGYNNSSIHQNINGGRNNHSGANAQVPAYGIAGDFGTGIYQPAVDDRRRKPRIQGQDVPSRVPRGNQRCFPQAAVNVPQSAMDNTARRYTSTQQPMIGGTSGYAHGNHPANTLGSQIPRPAHSGNMGGNPQRFMQNHPQGGIYLAPMESLPQGARQQHAAAPGVPQPHFGRRPGSPFNGQHSGPATPR</sequence>
<gene>
    <name evidence="2" type="ORF">BHYA_0044g00260</name>
</gene>
<protein>
    <submittedName>
        <fullName evidence="2">Uncharacterized protein</fullName>
    </submittedName>
</protein>
<feature type="region of interest" description="Disordered" evidence="1">
    <location>
        <begin position="225"/>
        <end position="245"/>
    </location>
</feature>
<feature type="region of interest" description="Disordered" evidence="1">
    <location>
        <begin position="280"/>
        <end position="315"/>
    </location>
</feature>
<reference evidence="2 3" key="1">
    <citation type="submission" date="2017-12" db="EMBL/GenBank/DDBJ databases">
        <title>Comparative genomics of Botrytis spp.</title>
        <authorList>
            <person name="Valero-Jimenez C.A."/>
            <person name="Tapia P."/>
            <person name="Veloso J."/>
            <person name="Silva-Moreno E."/>
            <person name="Staats M."/>
            <person name="Valdes J.H."/>
            <person name="Van Kan J.A.L."/>
        </authorList>
    </citation>
    <scope>NUCLEOTIDE SEQUENCE [LARGE SCALE GENOMIC DNA]</scope>
    <source>
        <strain evidence="2 3">Bh0001</strain>
    </source>
</reference>
<dbReference type="Proteomes" id="UP000297814">
    <property type="component" value="Unassembled WGS sequence"/>
</dbReference>
<name>A0A4Z1GT74_9HELO</name>
<feature type="region of interest" description="Disordered" evidence="1">
    <location>
        <begin position="333"/>
        <end position="465"/>
    </location>
</feature>
<proteinExistence type="predicted"/>
<evidence type="ECO:0000313" key="3">
    <source>
        <dbReference type="Proteomes" id="UP000297814"/>
    </source>
</evidence>
<keyword evidence="3" id="KW-1185">Reference proteome</keyword>
<feature type="region of interest" description="Disordered" evidence="1">
    <location>
        <begin position="708"/>
        <end position="742"/>
    </location>
</feature>
<accession>A0A4Z1GT74</accession>
<feature type="region of interest" description="Disordered" evidence="1">
    <location>
        <begin position="837"/>
        <end position="904"/>
    </location>
</feature>
<organism evidence="2 3">
    <name type="scientific">Botrytis hyacinthi</name>
    <dbReference type="NCBI Taxonomy" id="278943"/>
    <lineage>
        <taxon>Eukaryota</taxon>
        <taxon>Fungi</taxon>
        <taxon>Dikarya</taxon>
        <taxon>Ascomycota</taxon>
        <taxon>Pezizomycotina</taxon>
        <taxon>Leotiomycetes</taxon>
        <taxon>Helotiales</taxon>
        <taxon>Sclerotiniaceae</taxon>
        <taxon>Botrytis</taxon>
    </lineage>
</organism>